<proteinExistence type="predicted"/>
<dbReference type="EMBL" id="JAULBC010000001">
    <property type="protein sequence ID" value="MEX6686608.1"/>
    <property type="molecule type" value="Genomic_DNA"/>
</dbReference>
<comment type="caution">
    <text evidence="2">The sequence shown here is derived from an EMBL/GenBank/DDBJ whole genome shotgun (WGS) entry which is preliminary data.</text>
</comment>
<accession>A0ABV3Z9S2</accession>
<protein>
    <submittedName>
        <fullName evidence="2">PQQ-dependent sugar dehydrogenase</fullName>
    </submittedName>
</protein>
<feature type="domain" description="Glucose/Sorbosone dehydrogenase" evidence="1">
    <location>
        <begin position="54"/>
        <end position="441"/>
    </location>
</feature>
<dbReference type="InterPro" id="IPR012938">
    <property type="entry name" value="Glc/Sorbosone_DH"/>
</dbReference>
<evidence type="ECO:0000313" key="3">
    <source>
        <dbReference type="Proteomes" id="UP001560573"/>
    </source>
</evidence>
<keyword evidence="3" id="KW-1185">Reference proteome</keyword>
<reference evidence="2 3" key="1">
    <citation type="submission" date="2023-07" db="EMBL/GenBank/DDBJ databases">
        <authorList>
            <person name="Lian W.-H."/>
        </authorList>
    </citation>
    <scope>NUCLEOTIDE SEQUENCE [LARGE SCALE GENOMIC DNA]</scope>
    <source>
        <strain evidence="2 3">SYSU DXS3180</strain>
    </source>
</reference>
<dbReference type="Pfam" id="PF07995">
    <property type="entry name" value="GSDH"/>
    <property type="match status" value="1"/>
</dbReference>
<gene>
    <name evidence="2" type="ORF">QTN47_03840</name>
</gene>
<dbReference type="RefSeq" id="WP_369328004.1">
    <property type="nucleotide sequence ID" value="NZ_JAULBC010000001.1"/>
</dbReference>
<dbReference type="InterPro" id="IPR011041">
    <property type="entry name" value="Quinoprot_gluc/sorb_DH_b-prop"/>
</dbReference>
<dbReference type="Proteomes" id="UP001560573">
    <property type="component" value="Unassembled WGS sequence"/>
</dbReference>
<evidence type="ECO:0000259" key="1">
    <source>
        <dbReference type="Pfam" id="PF07995"/>
    </source>
</evidence>
<sequence length="457" mass="48682">MKGSNKSKMTTAGFSIAVLLGISLFMQSCKKHDEPPPPPVKGVDLKLVADSLVSPLGVISIPDDSKRLAVLDQSGKIWLLDAQGKKMAAPFMDVTSKMVSLNAAYDERGLLGLAFHPNYKTNGLFYIYYTAPPRPGAPAGGTTWDNLSVIAEYKVSGDPNVADMGSERRLLELDDPQSNHNGGTIAFGSDGYLYIAIGDGGAANDVAPGHVDDWYTANAGGNGQDIEANLFGNILRIDVNGAKPYAVPSDNPFVGKTGLDEIYAYGFRNPYRFSFDMGGARKLIAGDAGQSLYEEIDVVEKGGNYGWNVKEGSHCFDAANPLQVMSACPDTGKFGEKLIDPVIEVNNAANPQGGKATTIIGGNVYRGKAIPNYEGKYLFGTFSQTNGSPDGQLFIAQTSDSGPWSYDLVPLKTYPNDLGYYLKGFGQDSDGEIYLTVSGNTGPSGNAGKVYKLVPVQ</sequence>
<dbReference type="InterPro" id="IPR011042">
    <property type="entry name" value="6-blade_b-propeller_TolB-like"/>
</dbReference>
<dbReference type="Gene3D" id="2.120.10.30">
    <property type="entry name" value="TolB, C-terminal domain"/>
    <property type="match status" value="1"/>
</dbReference>
<organism evidence="2 3">
    <name type="scientific">Danxiaibacter flavus</name>
    <dbReference type="NCBI Taxonomy" id="3049108"/>
    <lineage>
        <taxon>Bacteria</taxon>
        <taxon>Pseudomonadati</taxon>
        <taxon>Bacteroidota</taxon>
        <taxon>Chitinophagia</taxon>
        <taxon>Chitinophagales</taxon>
        <taxon>Chitinophagaceae</taxon>
        <taxon>Danxiaibacter</taxon>
    </lineage>
</organism>
<dbReference type="PANTHER" id="PTHR19328">
    <property type="entry name" value="HEDGEHOG-INTERACTING PROTEIN"/>
    <property type="match status" value="1"/>
</dbReference>
<dbReference type="SUPFAM" id="SSF50952">
    <property type="entry name" value="Soluble quinoprotein glucose dehydrogenase"/>
    <property type="match status" value="1"/>
</dbReference>
<dbReference type="PROSITE" id="PS51257">
    <property type="entry name" value="PROKAR_LIPOPROTEIN"/>
    <property type="match status" value="1"/>
</dbReference>
<name>A0ABV3Z9S2_9BACT</name>
<dbReference type="PANTHER" id="PTHR19328:SF75">
    <property type="entry name" value="ALDOSE SUGAR DEHYDROGENASE YLII"/>
    <property type="match status" value="1"/>
</dbReference>
<evidence type="ECO:0000313" key="2">
    <source>
        <dbReference type="EMBL" id="MEX6686608.1"/>
    </source>
</evidence>